<sequence length="127" mass="14861">MSYTKIKAFCQDHYPGDWWIDKSHEQESFGVQTLIGNVKDRDHSFQVFIDSDFNVSIEGSLLYHGCDAWVEISSNEQEIGFEIETVIEDDSYLEKLRKDLTRSIPKILEMVNVISEFTEQYKEVVEK</sequence>
<name>A0A7G9A4H6_9VIRU</name>
<proteinExistence type="predicted"/>
<dbReference type="EMBL" id="MT840187">
    <property type="protein sequence ID" value="QNL31649.1"/>
    <property type="molecule type" value="Genomic_DNA"/>
</dbReference>
<protein>
    <submittedName>
        <fullName evidence="1">Uncharacterized protein</fullName>
    </submittedName>
</protein>
<evidence type="ECO:0000313" key="1">
    <source>
        <dbReference type="EMBL" id="QNL31649.1"/>
    </source>
</evidence>
<organism evidence="1">
    <name type="scientific">Bacteriophage sp</name>
    <dbReference type="NCBI Taxonomy" id="38018"/>
    <lineage>
        <taxon>Viruses</taxon>
    </lineage>
</organism>
<accession>A0A7G9A4H6</accession>
<reference evidence="1" key="1">
    <citation type="submission" date="2020-07" db="EMBL/GenBank/DDBJ databases">
        <title>Dissolved microcystin release linked to lysis of a Microcystis spp. bloom in Lake Erie (USA) attributed to a novel cyanophage.</title>
        <authorList>
            <person name="McKindles K.M."/>
            <person name="Manes M.A."/>
            <person name="DeMarco J.R."/>
            <person name="McClure A."/>
            <person name="McKay R.M."/>
            <person name="Davis T.W."/>
            <person name="Bullerjahn G.S."/>
        </authorList>
    </citation>
    <scope>NUCLEOTIDE SEQUENCE</scope>
</reference>